<dbReference type="InterPro" id="IPR054384">
    <property type="entry name" value="SecDF_P1_head"/>
</dbReference>
<dbReference type="EMBL" id="ARXR01000054">
    <property type="protein sequence ID" value="MBF5054579.1"/>
    <property type="molecule type" value="Genomic_DNA"/>
</dbReference>
<feature type="transmembrane region" description="Helical" evidence="9">
    <location>
        <begin position="405"/>
        <end position="427"/>
    </location>
</feature>
<dbReference type="InterPro" id="IPR022646">
    <property type="entry name" value="SecD/SecF_CS"/>
</dbReference>
<keyword evidence="2 9" id="KW-0813">Transport</keyword>
<dbReference type="NCBIfam" id="NF009583">
    <property type="entry name" value="PRK13024.1-3"/>
    <property type="match status" value="1"/>
</dbReference>
<keyword evidence="8 9" id="KW-0472">Membrane</keyword>
<evidence type="ECO:0000256" key="4">
    <source>
        <dbReference type="ARBA" id="ARBA00022692"/>
    </source>
</evidence>
<evidence type="ECO:0000313" key="14">
    <source>
        <dbReference type="EMBL" id="MBF5054579.1"/>
    </source>
</evidence>
<feature type="transmembrane region" description="Helical" evidence="9">
    <location>
        <begin position="331"/>
        <end position="351"/>
    </location>
</feature>
<feature type="transmembrane region" description="Helical" evidence="9">
    <location>
        <begin position="305"/>
        <end position="325"/>
    </location>
</feature>
<dbReference type="HAMAP" id="MF_01464_B">
    <property type="entry name" value="SecF_B"/>
    <property type="match status" value="1"/>
</dbReference>
<name>A0ABS0AKW5_9GAMM</name>
<comment type="similarity">
    <text evidence="10">Belongs to the SecD/SecF family. SecF subfamily.</text>
</comment>
<keyword evidence="3 9" id="KW-1003">Cell membrane</keyword>
<feature type="domain" description="SecDF P1 head subdomain" evidence="13">
    <location>
        <begin position="154"/>
        <end position="258"/>
    </location>
</feature>
<dbReference type="NCBIfam" id="TIGR01129">
    <property type="entry name" value="secD"/>
    <property type="match status" value="1"/>
</dbReference>
<feature type="transmembrane region" description="Helical" evidence="9">
    <location>
        <begin position="376"/>
        <end position="399"/>
    </location>
</feature>
<evidence type="ECO:0000256" key="8">
    <source>
        <dbReference type="ARBA" id="ARBA00023136"/>
    </source>
</evidence>
<evidence type="ECO:0000259" key="12">
    <source>
        <dbReference type="Pfam" id="PF21760"/>
    </source>
</evidence>
<feature type="transmembrane region" description="Helical" evidence="9">
    <location>
        <begin position="574"/>
        <end position="594"/>
    </location>
</feature>
<reference evidence="14 15" key="1">
    <citation type="submission" date="2012-09" db="EMBL/GenBank/DDBJ databases">
        <title>Genome Sequence of alkane-degrading Bacterium Alcanivorax venustensis ISO4.</title>
        <authorList>
            <person name="Lai Q."/>
            <person name="Shao Z."/>
        </authorList>
    </citation>
    <scope>NUCLEOTIDE SEQUENCE [LARGE SCALE GENOMIC DNA]</scope>
    <source>
        <strain evidence="14 15">ISO4</strain>
    </source>
</reference>
<dbReference type="InterPro" id="IPR022645">
    <property type="entry name" value="SecD/SecF_bac"/>
</dbReference>
<dbReference type="PANTHER" id="PTHR30081">
    <property type="entry name" value="PROTEIN-EXPORT MEMBRANE PROTEIN SEC"/>
    <property type="match status" value="1"/>
</dbReference>
<keyword evidence="7 9" id="KW-0811">Translocation</keyword>
<keyword evidence="4 9" id="KW-0812">Transmembrane</keyword>
<evidence type="ECO:0000256" key="3">
    <source>
        <dbReference type="ARBA" id="ARBA00022475"/>
    </source>
</evidence>
<dbReference type="Pfam" id="PF02355">
    <property type="entry name" value="SecD_SecF_C"/>
    <property type="match status" value="2"/>
</dbReference>
<evidence type="ECO:0000256" key="6">
    <source>
        <dbReference type="ARBA" id="ARBA00022989"/>
    </source>
</evidence>
<comment type="caution">
    <text evidence="14">The sequence shown here is derived from an EMBL/GenBank/DDBJ whole genome shotgun (WGS) entry which is preliminary data.</text>
</comment>
<evidence type="ECO:0000256" key="1">
    <source>
        <dbReference type="ARBA" id="ARBA00004651"/>
    </source>
</evidence>
<dbReference type="InterPro" id="IPR048634">
    <property type="entry name" value="SecD_SecF_C"/>
</dbReference>
<protein>
    <recommendedName>
        <fullName evidence="9 10">Multifunctional fusion protein</fullName>
    </recommendedName>
    <domain>
        <recommendedName>
            <fullName evidence="9">Protein translocase subunit SecD</fullName>
        </recommendedName>
    </domain>
    <domain>
        <recommendedName>
            <fullName evidence="10">Protein-export membrane protein SecF</fullName>
        </recommendedName>
    </domain>
</protein>
<dbReference type="PRINTS" id="PR01755">
    <property type="entry name" value="SECFTRNLCASE"/>
</dbReference>
<evidence type="ECO:0000256" key="5">
    <source>
        <dbReference type="ARBA" id="ARBA00022927"/>
    </source>
</evidence>
<dbReference type="SUPFAM" id="SSF82866">
    <property type="entry name" value="Multidrug efflux transporter AcrB transmembrane domain"/>
    <property type="match status" value="2"/>
</dbReference>
<feature type="domain" description="Protein translocase subunit SecDF P1" evidence="12">
    <location>
        <begin position="83"/>
        <end position="140"/>
    </location>
</feature>
<organism evidence="14 15">
    <name type="scientific">Alloalcanivorax venustensis ISO4</name>
    <dbReference type="NCBI Taxonomy" id="1177184"/>
    <lineage>
        <taxon>Bacteria</taxon>
        <taxon>Pseudomonadati</taxon>
        <taxon>Pseudomonadota</taxon>
        <taxon>Gammaproteobacteria</taxon>
        <taxon>Oceanospirillales</taxon>
        <taxon>Alcanivoracaceae</taxon>
        <taxon>Alloalcanivorax</taxon>
    </lineage>
</organism>
<evidence type="ECO:0000256" key="7">
    <source>
        <dbReference type="ARBA" id="ARBA00023010"/>
    </source>
</evidence>
<dbReference type="Gene3D" id="3.30.70.3400">
    <property type="match status" value="1"/>
</dbReference>
<evidence type="ECO:0000256" key="10">
    <source>
        <dbReference type="HAMAP-Rule" id="MF_01464"/>
    </source>
</evidence>
<dbReference type="InterPro" id="IPR048631">
    <property type="entry name" value="SecD_1st"/>
</dbReference>
<evidence type="ECO:0000259" key="13">
    <source>
        <dbReference type="Pfam" id="PF22599"/>
    </source>
</evidence>
<comment type="function">
    <text evidence="9">Part of the Sec protein translocase complex. Interacts with the SecYEG preprotein conducting channel. SecDF uses the proton motive force (PMF) to complete protein translocation after the ATP-dependent function of SecA.</text>
</comment>
<comment type="caution">
    <text evidence="9">Lacks conserved residue(s) required for the propagation of feature annotation.</text>
</comment>
<feature type="transmembrane region" description="Helical" evidence="9">
    <location>
        <begin position="278"/>
        <end position="298"/>
    </location>
</feature>
<dbReference type="NCBIfam" id="TIGR00966">
    <property type="entry name" value="transloc_SecF"/>
    <property type="match status" value="1"/>
</dbReference>
<evidence type="ECO:0000313" key="15">
    <source>
        <dbReference type="Proteomes" id="UP000644441"/>
    </source>
</evidence>
<keyword evidence="15" id="KW-1185">Reference proteome</keyword>
<keyword evidence="6 9" id="KW-1133">Transmembrane helix</keyword>
<evidence type="ECO:0000259" key="11">
    <source>
        <dbReference type="Pfam" id="PF02355"/>
    </source>
</evidence>
<feature type="transmembrane region" description="Helical" evidence="9">
    <location>
        <begin position="462"/>
        <end position="483"/>
    </location>
</feature>
<feature type="transmembrane region" description="Helical" evidence="9">
    <location>
        <begin position="710"/>
        <end position="732"/>
    </location>
</feature>
<evidence type="ECO:0000256" key="2">
    <source>
        <dbReference type="ARBA" id="ARBA00022448"/>
    </source>
</evidence>
<comment type="subunit">
    <text evidence="10">Forms a complex with SecD. Part of the essential Sec protein translocation apparatus which comprises SecA, SecYEG and auxiliary proteins SecDF-YajC and YidC.</text>
</comment>
<dbReference type="InterPro" id="IPR005791">
    <property type="entry name" value="SecD"/>
</dbReference>
<comment type="subcellular location">
    <subcellularLocation>
        <location evidence="1 9">Cell membrane</location>
        <topology evidence="1 9">Multi-pass membrane protein</topology>
    </subcellularLocation>
</comment>
<dbReference type="InterPro" id="IPR022813">
    <property type="entry name" value="SecD/SecF_arch_bac"/>
</dbReference>
<dbReference type="InterPro" id="IPR005665">
    <property type="entry name" value="SecF_bac"/>
</dbReference>
<feature type="domain" description="Protein export membrane protein SecD/SecF C-terminal" evidence="11">
    <location>
        <begin position="549"/>
        <end position="734"/>
    </location>
</feature>
<dbReference type="RefSeq" id="WP_194856895.1">
    <property type="nucleotide sequence ID" value="NZ_ARXR01000054.1"/>
</dbReference>
<comment type="subunit">
    <text evidence="9">Forms a complex with SecF. Part of the essential Sec protein translocation apparatus which comprises SecA, SecYEG and auxiliary proteins SecDF-YajC and YidC.</text>
</comment>
<dbReference type="PANTHER" id="PTHR30081:SF1">
    <property type="entry name" value="PROTEIN TRANSLOCASE SUBUNIT SECD"/>
    <property type="match status" value="1"/>
</dbReference>
<keyword evidence="5 9" id="KW-0653">Protein transport</keyword>
<dbReference type="Gene3D" id="3.30.1360.200">
    <property type="match status" value="1"/>
</dbReference>
<dbReference type="Pfam" id="PF07549">
    <property type="entry name" value="Sec_GG"/>
    <property type="match status" value="2"/>
</dbReference>
<dbReference type="InterPro" id="IPR055344">
    <property type="entry name" value="SecD_SecF_C_bact"/>
</dbReference>
<comment type="similarity">
    <text evidence="9">Belongs to the SecD/SecF family. SecD subfamily.</text>
</comment>
<dbReference type="Gene3D" id="1.20.1640.10">
    <property type="entry name" value="Multidrug efflux transporter AcrB transmembrane domain"/>
    <property type="match status" value="2"/>
</dbReference>
<dbReference type="Proteomes" id="UP000644441">
    <property type="component" value="Unassembled WGS sequence"/>
</dbReference>
<dbReference type="Pfam" id="PF21760">
    <property type="entry name" value="SecD_1st"/>
    <property type="match status" value="1"/>
</dbReference>
<feature type="domain" description="Protein export membrane protein SecD/SecF C-terminal" evidence="11">
    <location>
        <begin position="262"/>
        <end position="427"/>
    </location>
</feature>
<evidence type="ECO:0000256" key="9">
    <source>
        <dbReference type="HAMAP-Rule" id="MF_01463"/>
    </source>
</evidence>
<proteinExistence type="inferred from homology"/>
<feature type="transmembrane region" description="Helical" evidence="9">
    <location>
        <begin position="628"/>
        <end position="645"/>
    </location>
</feature>
<dbReference type="Pfam" id="PF22599">
    <property type="entry name" value="SecDF_P1_head"/>
    <property type="match status" value="1"/>
</dbReference>
<dbReference type="HAMAP" id="MF_01463_B">
    <property type="entry name" value="SecD_B"/>
    <property type="match status" value="1"/>
</dbReference>
<dbReference type="NCBIfam" id="TIGR00916">
    <property type="entry name" value="2A0604s01"/>
    <property type="match status" value="1"/>
</dbReference>
<gene>
    <name evidence="9" type="primary">secD</name>
    <name evidence="10" type="synonym">secF</name>
    <name evidence="14" type="ORF">ISO4_03181</name>
</gene>
<accession>A0ABS0AKW5</accession>
<sequence length="756" mass="80142">MNRFWIRAVTYGLVIVLGLGAALPSLLPPAWLSALPAAYQSHSLTLGLDLQGGSHLLLKVDTDDLTRGKSGREKAEIRDDAVARSLEVVRRRLNETGVVEPLIVRQGDDGIVVQLPGVTDPERIKTLLGRTAKLSFHLLAEPGTPARRLPASEGDRVYPLKPLPLLDGGNLEDARLGFEPRTGQPVVNFQLDDEGARKFAEITTHHVGDPFAVVLDGKVITAPVIRSPITAGRGQISGGFDAREAGDLALLLRAGALPTPLEVVEQRTVGPDLGGDQIRMGVATGLIGAALVLAFMVLAYRRWGLIANTALVINLGLVIGLLASLGATLTLPGIAGLILSVGMAVDANILINERIREEARRGRSGQGALRAGFQRAYATILDSNITTLIAVGLLFQFGAGPVRGFAVTMAVGLVVSLFTSISVTRLLMEWRLRGRTRGTLTLPGPDWLGAERRRRPIRFMAVRGRGIVLSLVLSVASLGALAWPGLNTGIDFQGGVAMEVHTPATIDTLRSGLAASGLEGSLQRFGDDGQYLLRLPAGADSDARIEAAKAALSAVSPEAGFPRLDVVGPSVSGGFVETSILAVLLAGAGMLVYLRLRFAPHFAWAALITLGLDLSKTLGFLVLTGLEFNLTTVAALLTLIGYSVNDKVVVFDRMRENRALDPERPLEDIIDLSLTQTLRRTLFTSLTTFLAILPMGLAGGPAVASFALPVLFGIVVGTSSSMFIAAPMAMFLERWFSPEGPAAREPASLESGSGYL</sequence>
<feature type="transmembrane region" description="Helical" evidence="9">
    <location>
        <begin position="682"/>
        <end position="704"/>
    </location>
</feature>